<dbReference type="RefSeq" id="XP_020074607.1">
    <property type="nucleotide sequence ID" value="XM_020218986.1"/>
</dbReference>
<dbReference type="InterPro" id="IPR013894">
    <property type="entry name" value="RMI1_OB"/>
</dbReference>
<dbReference type="EMBL" id="KV454544">
    <property type="protein sequence ID" value="ODV65540.1"/>
    <property type="molecule type" value="Genomic_DNA"/>
</dbReference>
<feature type="domain" description="RecQ mediated genome instability protein 1 OB-fold" evidence="1">
    <location>
        <begin position="25"/>
        <end position="172"/>
    </location>
</feature>
<dbReference type="Gene3D" id="2.40.50.770">
    <property type="entry name" value="RecQ-mediated genome instability protein Rmi1, C-terminal domain"/>
    <property type="match status" value="1"/>
</dbReference>
<evidence type="ECO:0000313" key="2">
    <source>
        <dbReference type="EMBL" id="ODV65540.1"/>
    </source>
</evidence>
<name>A0A1E4RE73_9ASCO</name>
<proteinExistence type="predicted"/>
<dbReference type="InterPro" id="IPR042470">
    <property type="entry name" value="RMI1_N_C_sf"/>
</dbReference>
<protein>
    <recommendedName>
        <fullName evidence="1">RecQ mediated genome instability protein 1 OB-fold domain-containing protein</fullName>
    </recommendedName>
</protein>
<keyword evidence="3" id="KW-1185">Reference proteome</keyword>
<organism evidence="2 3">
    <name type="scientific">Hyphopichia burtonii NRRL Y-1933</name>
    <dbReference type="NCBI Taxonomy" id="984485"/>
    <lineage>
        <taxon>Eukaryota</taxon>
        <taxon>Fungi</taxon>
        <taxon>Dikarya</taxon>
        <taxon>Ascomycota</taxon>
        <taxon>Saccharomycotina</taxon>
        <taxon>Pichiomycetes</taxon>
        <taxon>Debaryomycetaceae</taxon>
        <taxon>Hyphopichia</taxon>
    </lineage>
</organism>
<dbReference type="AlphaFoldDB" id="A0A1E4RE73"/>
<dbReference type="GeneID" id="30993536"/>
<dbReference type="OrthoDB" id="341511at2759"/>
<sequence>MNSLATATRNQFISQHFANIPETQTQVPILFYVIHIHNISKSRLNQLDQWKEYEDPNSVSVDRVSKSKGKSKRGSNKVITLVEMDSENGTTNLNANTGWSSNDVYKLVLKDNFDNYCYAYEYDDKLSFIRTNNNSEIPLSIPLGGRLIVNKGTTIMNGMLMLKNINCQYLGIDERDTRLFQTLNSNLVGKYISVLKNELKLPEKT</sequence>
<dbReference type="STRING" id="984485.A0A1E4RE73"/>
<gene>
    <name evidence="2" type="ORF">HYPBUDRAFT_113663</name>
</gene>
<evidence type="ECO:0000313" key="3">
    <source>
        <dbReference type="Proteomes" id="UP000095085"/>
    </source>
</evidence>
<reference evidence="3" key="1">
    <citation type="submission" date="2016-05" db="EMBL/GenBank/DDBJ databases">
        <title>Comparative genomics of biotechnologically important yeasts.</title>
        <authorList>
            <consortium name="DOE Joint Genome Institute"/>
            <person name="Riley R."/>
            <person name="Haridas S."/>
            <person name="Wolfe K.H."/>
            <person name="Lopes M.R."/>
            <person name="Hittinger C.T."/>
            <person name="Goker M."/>
            <person name="Salamov A."/>
            <person name="Wisecaver J."/>
            <person name="Long T.M."/>
            <person name="Aerts A.L."/>
            <person name="Barry K."/>
            <person name="Choi C."/>
            <person name="Clum A."/>
            <person name="Coughlan A.Y."/>
            <person name="Deshpande S."/>
            <person name="Douglass A.P."/>
            <person name="Hanson S.J."/>
            <person name="Klenk H.-P."/>
            <person name="Labutti K."/>
            <person name="Lapidus A."/>
            <person name="Lindquist E."/>
            <person name="Lipzen A."/>
            <person name="Meier-Kolthoff J.P."/>
            <person name="Ohm R.A."/>
            <person name="Otillar R.P."/>
            <person name="Pangilinan J."/>
            <person name="Peng Y."/>
            <person name="Rokas A."/>
            <person name="Rosa C.A."/>
            <person name="Scheuner C."/>
            <person name="Sibirny A.A."/>
            <person name="Slot J.C."/>
            <person name="Stielow J.B."/>
            <person name="Sun H."/>
            <person name="Kurtzman C.P."/>
            <person name="Blackwell M."/>
            <person name="Grigoriev I.V."/>
            <person name="Jeffries T.W."/>
        </authorList>
    </citation>
    <scope>NUCLEOTIDE SEQUENCE [LARGE SCALE GENOMIC DNA]</scope>
    <source>
        <strain evidence="3">NRRL Y-1933</strain>
    </source>
</reference>
<accession>A0A1E4RE73</accession>
<dbReference type="Pfam" id="PF08585">
    <property type="entry name" value="RMI1_N_C"/>
    <property type="match status" value="1"/>
</dbReference>
<evidence type="ECO:0000259" key="1">
    <source>
        <dbReference type="Pfam" id="PF08585"/>
    </source>
</evidence>
<dbReference type="Proteomes" id="UP000095085">
    <property type="component" value="Unassembled WGS sequence"/>
</dbReference>